<accession>A0ABW2TRA5</accession>
<comment type="caution">
    <text evidence="2">The sequence shown here is derived from an EMBL/GenBank/DDBJ whole genome shotgun (WGS) entry which is preliminary data.</text>
</comment>
<organism evidence="2 3">
    <name type="scientific">Actinokineospora soli</name>
    <dbReference type="NCBI Taxonomy" id="1048753"/>
    <lineage>
        <taxon>Bacteria</taxon>
        <taxon>Bacillati</taxon>
        <taxon>Actinomycetota</taxon>
        <taxon>Actinomycetes</taxon>
        <taxon>Pseudonocardiales</taxon>
        <taxon>Pseudonocardiaceae</taxon>
        <taxon>Actinokineospora</taxon>
    </lineage>
</organism>
<dbReference type="Proteomes" id="UP001596512">
    <property type="component" value="Unassembled WGS sequence"/>
</dbReference>
<name>A0ABW2TRA5_9PSEU</name>
<protein>
    <submittedName>
        <fullName evidence="2">Uncharacterized protein</fullName>
    </submittedName>
</protein>
<reference evidence="3" key="1">
    <citation type="journal article" date="2019" name="Int. J. Syst. Evol. Microbiol.">
        <title>The Global Catalogue of Microorganisms (GCM) 10K type strain sequencing project: providing services to taxonomists for standard genome sequencing and annotation.</title>
        <authorList>
            <consortium name="The Broad Institute Genomics Platform"/>
            <consortium name="The Broad Institute Genome Sequencing Center for Infectious Disease"/>
            <person name="Wu L."/>
            <person name="Ma J."/>
        </authorList>
    </citation>
    <scope>NUCLEOTIDE SEQUENCE [LARGE SCALE GENOMIC DNA]</scope>
    <source>
        <strain evidence="3">JCM 17695</strain>
    </source>
</reference>
<gene>
    <name evidence="2" type="ORF">ACFQV2_25735</name>
</gene>
<evidence type="ECO:0000313" key="3">
    <source>
        <dbReference type="Proteomes" id="UP001596512"/>
    </source>
</evidence>
<proteinExistence type="predicted"/>
<keyword evidence="3" id="KW-1185">Reference proteome</keyword>
<evidence type="ECO:0000313" key="2">
    <source>
        <dbReference type="EMBL" id="MFC7616365.1"/>
    </source>
</evidence>
<sequence>MTRPALVSSPTTAVRSRTSTFGSASTRSRTTCSTRTRLAAYPALHHDGMRMVVSPRTTNRQRSPIDGSPPPGVIAPPAARSALNPGNNPASTRRPAASSPCAWCDCGTNRRCSGPSGSASRSTTRTSPQCSESTLAASSPAIPAPSTTTRSYDTSHI</sequence>
<evidence type="ECO:0000256" key="1">
    <source>
        <dbReference type="SAM" id="MobiDB-lite"/>
    </source>
</evidence>
<feature type="compositionally biased region" description="Low complexity" evidence="1">
    <location>
        <begin position="23"/>
        <end position="32"/>
    </location>
</feature>
<dbReference type="EMBL" id="JBHTEY010000004">
    <property type="protein sequence ID" value="MFC7616365.1"/>
    <property type="molecule type" value="Genomic_DNA"/>
</dbReference>
<feature type="region of interest" description="Disordered" evidence="1">
    <location>
        <begin position="1"/>
        <end position="32"/>
    </location>
</feature>
<feature type="compositionally biased region" description="Low complexity" evidence="1">
    <location>
        <begin position="113"/>
        <end position="149"/>
    </location>
</feature>
<feature type="region of interest" description="Disordered" evidence="1">
    <location>
        <begin position="53"/>
        <end position="157"/>
    </location>
</feature>
<feature type="compositionally biased region" description="Polar residues" evidence="1">
    <location>
        <begin position="8"/>
        <end position="22"/>
    </location>
</feature>